<dbReference type="GO" id="GO:0016020">
    <property type="term" value="C:membrane"/>
    <property type="evidence" value="ECO:0007669"/>
    <property type="project" value="UniProtKB-SubCell"/>
</dbReference>
<keyword evidence="7" id="KW-1185">Reference proteome</keyword>
<dbReference type="KEGG" id="hprf:HLPR_27490"/>
<dbReference type="Pfam" id="PF02674">
    <property type="entry name" value="Colicin_V"/>
    <property type="match status" value="2"/>
</dbReference>
<dbReference type="AlphaFoldDB" id="A0AAU9EA64"/>
<comment type="subcellular location">
    <subcellularLocation>
        <location evidence="1">Membrane</location>
        <topology evidence="1">Multi-pass membrane protein</topology>
    </subcellularLocation>
</comment>
<reference evidence="6 7" key="1">
    <citation type="submission" date="2023-08" db="EMBL/GenBank/DDBJ databases">
        <title>Helicovermis profunda gen. nov., sp. nov., a novel mesophilic, fermentative bacterium within the Bacillota from a deep-sea hydrothermal vent chimney.</title>
        <authorList>
            <person name="Miyazaki U."/>
            <person name="Mizutani D."/>
            <person name="Hashimoto Y."/>
            <person name="Tame A."/>
            <person name="Sawayama S."/>
            <person name="Miyazaki J."/>
            <person name="Takai K."/>
            <person name="Nakagawa S."/>
        </authorList>
    </citation>
    <scope>NUCLEOTIDE SEQUENCE [LARGE SCALE GENOMIC DNA]</scope>
    <source>
        <strain evidence="6 7">S502</strain>
    </source>
</reference>
<feature type="transmembrane region" description="Helical" evidence="5">
    <location>
        <begin position="213"/>
        <end position="233"/>
    </location>
</feature>
<accession>A0AAU9EA64</accession>
<dbReference type="PANTHER" id="PTHR37306:SF1">
    <property type="entry name" value="COLICIN V PRODUCTION PROTEIN"/>
    <property type="match status" value="1"/>
</dbReference>
<evidence type="ECO:0000313" key="7">
    <source>
        <dbReference type="Proteomes" id="UP001321786"/>
    </source>
</evidence>
<name>A0AAU9EA64_9FIRM</name>
<feature type="transmembrane region" description="Helical" evidence="5">
    <location>
        <begin position="29"/>
        <end position="47"/>
    </location>
</feature>
<dbReference type="InterPro" id="IPR003825">
    <property type="entry name" value="Colicin-V_CvpA"/>
</dbReference>
<evidence type="ECO:0000256" key="1">
    <source>
        <dbReference type="ARBA" id="ARBA00004141"/>
    </source>
</evidence>
<dbReference type="PANTHER" id="PTHR37306">
    <property type="entry name" value="COLICIN V PRODUCTION PROTEIN"/>
    <property type="match status" value="1"/>
</dbReference>
<evidence type="ECO:0008006" key="8">
    <source>
        <dbReference type="Google" id="ProtNLM"/>
    </source>
</evidence>
<evidence type="ECO:0000256" key="2">
    <source>
        <dbReference type="ARBA" id="ARBA00022692"/>
    </source>
</evidence>
<keyword evidence="2 5" id="KW-0812">Transmembrane</keyword>
<evidence type="ECO:0000256" key="4">
    <source>
        <dbReference type="ARBA" id="ARBA00023136"/>
    </source>
</evidence>
<gene>
    <name evidence="6" type="ORF">HLPR_27490</name>
</gene>
<feature type="transmembrane region" description="Helical" evidence="5">
    <location>
        <begin position="180"/>
        <end position="201"/>
    </location>
</feature>
<sequence length="245" mass="27147">MLNWVDAVVVTILIYNIFRGIRIGFIKSVLGIMSYIVAGIIAKVYYFKVLEYLMTNFSVFKDLQTTIRTSLLSRLNSSGLNLDMTNIDLSSIDPSKLNELNLPSNIKEQLMNAISKMNINSSSGSLSTVISDKLSSFVMGVIAFLLVFIVAYIALILIVKLLDSIAKLPILKEINKLGGFIVGVVKGLVFIYIIMTIIMIVNPIVSNSYIVGLIQSSMIGSFFYNHNIIMFFVKNMIASNFSGVL</sequence>
<evidence type="ECO:0000256" key="5">
    <source>
        <dbReference type="SAM" id="Phobius"/>
    </source>
</evidence>
<evidence type="ECO:0000256" key="3">
    <source>
        <dbReference type="ARBA" id="ARBA00022989"/>
    </source>
</evidence>
<dbReference type="RefSeq" id="WP_338536004.1">
    <property type="nucleotide sequence ID" value="NZ_AP028654.1"/>
</dbReference>
<feature type="transmembrane region" description="Helical" evidence="5">
    <location>
        <begin position="137"/>
        <end position="159"/>
    </location>
</feature>
<dbReference type="EMBL" id="AP028654">
    <property type="protein sequence ID" value="BEP30418.1"/>
    <property type="molecule type" value="Genomic_DNA"/>
</dbReference>
<protein>
    <recommendedName>
        <fullName evidence="8">Colicin V production protein</fullName>
    </recommendedName>
</protein>
<organism evidence="6 7">
    <name type="scientific">Helicovermis profundi</name>
    <dbReference type="NCBI Taxonomy" id="3065157"/>
    <lineage>
        <taxon>Bacteria</taxon>
        <taxon>Bacillati</taxon>
        <taxon>Bacillota</taxon>
        <taxon>Clostridia</taxon>
        <taxon>Helicovermis</taxon>
    </lineage>
</organism>
<evidence type="ECO:0000313" key="6">
    <source>
        <dbReference type="EMBL" id="BEP30418.1"/>
    </source>
</evidence>
<dbReference type="GO" id="GO:0009403">
    <property type="term" value="P:toxin biosynthetic process"/>
    <property type="evidence" value="ECO:0007669"/>
    <property type="project" value="InterPro"/>
</dbReference>
<keyword evidence="3 5" id="KW-1133">Transmembrane helix</keyword>
<keyword evidence="4 5" id="KW-0472">Membrane</keyword>
<dbReference type="Proteomes" id="UP001321786">
    <property type="component" value="Chromosome"/>
</dbReference>
<proteinExistence type="predicted"/>